<keyword evidence="7" id="KW-0239">DNA-directed DNA polymerase</keyword>
<comment type="caution">
    <text evidence="13">The sequence shown here is derived from an EMBL/GenBank/DDBJ whole genome shotgun (WGS) entry which is preliminary data.</text>
</comment>
<gene>
    <name evidence="13" type="ORF">DJ69_03285</name>
</gene>
<evidence type="ECO:0000256" key="3">
    <source>
        <dbReference type="ARBA" id="ARBA00015749"/>
    </source>
</evidence>
<evidence type="ECO:0000256" key="2">
    <source>
        <dbReference type="ARBA" id="ARBA00012417"/>
    </source>
</evidence>
<dbReference type="InterPro" id="IPR027434">
    <property type="entry name" value="Homing_endonucl"/>
</dbReference>
<evidence type="ECO:0000256" key="8">
    <source>
        <dbReference type="ARBA" id="ARBA00023000"/>
    </source>
</evidence>
<feature type="domain" description="DOD-type homing endonuclease" evidence="12">
    <location>
        <begin position="862"/>
        <end position="1024"/>
    </location>
</feature>
<dbReference type="CDD" id="cd00081">
    <property type="entry name" value="Hint"/>
    <property type="match status" value="1"/>
</dbReference>
<dbReference type="SUPFAM" id="SSF53098">
    <property type="entry name" value="Ribonuclease H-like"/>
    <property type="match status" value="1"/>
</dbReference>
<feature type="compositionally biased region" description="Acidic residues" evidence="11">
    <location>
        <begin position="17"/>
        <end position="26"/>
    </location>
</feature>
<reference evidence="13 14" key="1">
    <citation type="journal article" date="2014" name="Front. Microbiol.">
        <title>Population and genomic analysis of the genus Halorubrum.</title>
        <authorList>
            <person name="Fullmer M.S."/>
            <person name="Soucy S.M."/>
            <person name="Swithers K.S."/>
            <person name="Makkay A.M."/>
            <person name="Wheeler R."/>
            <person name="Ventosa A."/>
            <person name="Gogarten J.P."/>
            <person name="Papke R.T."/>
        </authorList>
    </citation>
    <scope>NUCLEOTIDE SEQUENCE [LARGE SCALE GENOMIC DNA]</scope>
    <source>
        <strain evidence="13 14">C49</strain>
    </source>
</reference>
<dbReference type="EMBL" id="NHOA01000020">
    <property type="protein sequence ID" value="PHQ40007.1"/>
    <property type="molecule type" value="Genomic_DNA"/>
</dbReference>
<keyword evidence="14" id="KW-1185">Reference proteome</keyword>
<comment type="similarity">
    <text evidence="1">Belongs to the DNA polymerase type-B family.</text>
</comment>
<dbReference type="PROSITE" id="PS50819">
    <property type="entry name" value="INTEIN_ENDONUCLEASE"/>
    <property type="match status" value="1"/>
</dbReference>
<dbReference type="InterPro" id="IPR012337">
    <property type="entry name" value="RNaseH-like_sf"/>
</dbReference>
<dbReference type="GO" id="GO:0003677">
    <property type="term" value="F:DNA binding"/>
    <property type="evidence" value="ECO:0007669"/>
    <property type="project" value="UniProtKB-KW"/>
</dbReference>
<feature type="compositionally biased region" description="Low complexity" evidence="11">
    <location>
        <begin position="1"/>
        <end position="16"/>
    </location>
</feature>
<dbReference type="SUPFAM" id="SSF51294">
    <property type="entry name" value="Hedgehog/intein (Hint) domain"/>
    <property type="match status" value="1"/>
</dbReference>
<dbReference type="GO" id="GO:0000166">
    <property type="term" value="F:nucleotide binding"/>
    <property type="evidence" value="ECO:0007669"/>
    <property type="project" value="InterPro"/>
</dbReference>
<dbReference type="Pfam" id="PF00136">
    <property type="entry name" value="DNA_pol_B"/>
    <property type="match status" value="2"/>
</dbReference>
<dbReference type="Pfam" id="PF03104">
    <property type="entry name" value="DNA_pol_B_exo1"/>
    <property type="match status" value="1"/>
</dbReference>
<protein>
    <recommendedName>
        <fullName evidence="3">DNA polymerase</fullName>
        <ecNumber evidence="2">2.7.7.7</ecNumber>
    </recommendedName>
</protein>
<dbReference type="PANTHER" id="PTHR10322">
    <property type="entry name" value="DNA POLYMERASE CATALYTIC SUBUNIT"/>
    <property type="match status" value="1"/>
</dbReference>
<dbReference type="InterPro" id="IPR036397">
    <property type="entry name" value="RNaseH_sf"/>
</dbReference>
<sequence>MTQSGLSDFSSASAGDGESDDTEIEREELAAQEAAAVAGGGRGHVSDVVDVDEAKFPESTGTVELMITQIDYAVEGYGSDEYPVVHVFGRRPVEDGDDIREHVRVLGVEPYFYVPTADLDRDPVEEYDVVIGTREETPDGEGYESIRGEPLTRIVTRTPRDVGAIRDDFATSFEADIRFPNRFLIDNGLNGGIRVEERRLDDGSGTMQVHEGQLEPAEVDAEMRVNTFDIEVDDRRGFPEDGEEPIICLTSHDSYDDEYVVWLYDAPEAEIPPPSDLPDYEGIVDEGGDLTFEVRTFEAEAAMLDAFIEYLNETDPDLLTGWNFEDFDAPYVLDRMEVLDDGSQYDLSVDRLSRIGEVWRSGWGGPDIKGRVVFDLLYAYKRTMFTELESYRLDAVGERELGVGKERYTGDIGDLWEQDPERLLEYSIRDVELCVEIDRKQDVIAFWDEVRTFVGCKIEDAPTPGDTVDMYVLHKAFGKFALPTKGQQESEDFEGGAVFDPITGVKEMVTVQDLKSLYPMCMVTINAGPETKVDPAEYGDETYVAPNGTHFRKEPDGIMREMVDELLSEREEKKALRNDHDPGTEPYEQYDRQQGAVKVIMNSLYGVTGWDRFRLYDKEGAAAVTATGREVIDFTEEAAEELGHDVAYGDSVTGDRPIVVRDPEGTVRILPIADLFERSDATASENVLITADGGSVASVSIDKERRRLDGWEALSVTEDTEPEWQPIEQVIRHETDKPVVNLQHKFGESTTTRDHSYVVEEDGQLVETKPEDVEEPLRVPDLPEVETVEKIDVYDVLEGYTREYEDGRSVGSENAEKKVKRVHANDDWVWFGHKHHDAIEKSIKVQRYVDLDSEDGRALVRLLAAYVTEGSASTVETTASRFGASIAESRTEWLEGLQEDYLRLFDGAIASVIASDTSNERTVEYGTDDGDQSVTYDDGTHKLQMMNELSAVFFREFAGQTSRGKRIPGFVFNLSDDLQQLFVDVLVEGDGSREFPRYSAEYCERNFDFETTSRELAAGLSTLLTQREEKHSLKYRESKGSYTIRTCDYYRNGRDPVVEEVDHDGYVYDLSVAENENFVDGVGGVVLHNTDSVMLSLGQEVDKAEAIETSFEIEDHINERYDDFAREELNADAHRFQIEFEKLYRRFFQAGKKKRYAGHIIWKEGKDVDDIDITGFEYKRSDIAGITKEVQQNVIETIVTGDDIDEDLEEVKAYLVDVIAEVLDGDVDLDEIGIPGGIGKKLDAYETPTAQVRGAKYANRMLGTNFGSGSKPKRLYIEKVHPDFWARMEEEKGLDPQRDHLYGEFKRDPDVICFEYADQVPDEFEVDWEKMLDKTLQGPIERVIEALGMSWEEVKTGQEQTGLGSFM</sequence>
<proteinExistence type="inferred from homology"/>
<dbReference type="PANTHER" id="PTHR10322:SF23">
    <property type="entry name" value="DNA POLYMERASE DELTA CATALYTIC SUBUNIT"/>
    <property type="match status" value="1"/>
</dbReference>
<dbReference type="Gene3D" id="3.90.1600.10">
    <property type="entry name" value="Palm domain of DNA polymerase"/>
    <property type="match status" value="2"/>
</dbReference>
<evidence type="ECO:0000256" key="9">
    <source>
        <dbReference type="ARBA" id="ARBA00023125"/>
    </source>
</evidence>
<dbReference type="Gene3D" id="1.10.287.690">
    <property type="entry name" value="Helix hairpin bin"/>
    <property type="match status" value="1"/>
</dbReference>
<keyword evidence="6" id="KW-0068">Autocatalytic cleavage</keyword>
<dbReference type="Gene3D" id="3.30.420.10">
    <property type="entry name" value="Ribonuclease H-like superfamily/Ribonuclease H"/>
    <property type="match status" value="1"/>
</dbReference>
<dbReference type="EC" id="2.7.7.7" evidence="2"/>
<evidence type="ECO:0000313" key="14">
    <source>
        <dbReference type="Proteomes" id="UP000222824"/>
    </source>
</evidence>
<dbReference type="Gene3D" id="3.30.342.10">
    <property type="entry name" value="DNA Polymerase, chain B, domain 1"/>
    <property type="match status" value="1"/>
</dbReference>
<dbReference type="Gene3D" id="2.170.16.10">
    <property type="entry name" value="Hedgehog/Intein (Hint) domain"/>
    <property type="match status" value="1"/>
</dbReference>
<keyword evidence="5" id="KW-0548">Nucleotidyltransferase</keyword>
<dbReference type="NCBIfam" id="TIGR01443">
    <property type="entry name" value="intein_Cterm"/>
    <property type="match status" value="1"/>
</dbReference>
<dbReference type="InterPro" id="IPR050240">
    <property type="entry name" value="DNA_pol_type-B"/>
</dbReference>
<dbReference type="InterPro" id="IPR004042">
    <property type="entry name" value="Intein_endonuc_central"/>
</dbReference>
<dbReference type="GO" id="GO:0016539">
    <property type="term" value="P:intein-mediated protein splicing"/>
    <property type="evidence" value="ECO:0007669"/>
    <property type="project" value="InterPro"/>
</dbReference>
<dbReference type="PROSITE" id="PS50818">
    <property type="entry name" value="INTEIN_C_TER"/>
    <property type="match status" value="1"/>
</dbReference>
<dbReference type="Gene3D" id="3.10.28.10">
    <property type="entry name" value="Homing endonucleases"/>
    <property type="match status" value="1"/>
</dbReference>
<evidence type="ECO:0000256" key="1">
    <source>
        <dbReference type="ARBA" id="ARBA00005755"/>
    </source>
</evidence>
<name>A0A2G1WM05_9EURY</name>
<dbReference type="InterPro" id="IPR006172">
    <property type="entry name" value="DNA-dir_DNA_pol_B"/>
</dbReference>
<accession>A0A2G1WM05</accession>
<feature type="region of interest" description="Disordered" evidence="11">
    <location>
        <begin position="1"/>
        <end position="26"/>
    </location>
</feature>
<evidence type="ECO:0000313" key="13">
    <source>
        <dbReference type="EMBL" id="PHQ40007.1"/>
    </source>
</evidence>
<comment type="catalytic activity">
    <reaction evidence="10">
        <text>DNA(n) + a 2'-deoxyribonucleoside 5'-triphosphate = DNA(n+1) + diphosphate</text>
        <dbReference type="Rhea" id="RHEA:22508"/>
        <dbReference type="Rhea" id="RHEA-COMP:17339"/>
        <dbReference type="Rhea" id="RHEA-COMP:17340"/>
        <dbReference type="ChEBI" id="CHEBI:33019"/>
        <dbReference type="ChEBI" id="CHEBI:61560"/>
        <dbReference type="ChEBI" id="CHEBI:173112"/>
        <dbReference type="EC" id="2.7.7.7"/>
    </reaction>
</comment>
<dbReference type="Gene3D" id="1.10.132.60">
    <property type="entry name" value="DNA polymerase family B, C-terminal domain"/>
    <property type="match status" value="1"/>
</dbReference>
<evidence type="ECO:0000256" key="11">
    <source>
        <dbReference type="SAM" id="MobiDB-lite"/>
    </source>
</evidence>
<dbReference type="InterPro" id="IPR023211">
    <property type="entry name" value="DNA_pol_palm_dom_sf"/>
</dbReference>
<keyword evidence="4" id="KW-0808">Transferase</keyword>
<dbReference type="PRINTS" id="PR00379">
    <property type="entry name" value="INTEIN"/>
</dbReference>
<dbReference type="GO" id="GO:0004519">
    <property type="term" value="F:endonuclease activity"/>
    <property type="evidence" value="ECO:0007669"/>
    <property type="project" value="InterPro"/>
</dbReference>
<evidence type="ECO:0000256" key="6">
    <source>
        <dbReference type="ARBA" id="ARBA00022813"/>
    </source>
</evidence>
<evidence type="ECO:0000256" key="4">
    <source>
        <dbReference type="ARBA" id="ARBA00022679"/>
    </source>
</evidence>
<dbReference type="InterPro" id="IPR006134">
    <property type="entry name" value="DNA-dir_DNA_pol_B_multi_dom"/>
</dbReference>
<dbReference type="InterPro" id="IPR006142">
    <property type="entry name" value="INTEIN"/>
</dbReference>
<organism evidence="13 14">
    <name type="scientific">Halorubrum persicum</name>
    <dbReference type="NCBI Taxonomy" id="1383844"/>
    <lineage>
        <taxon>Archaea</taxon>
        <taxon>Methanobacteriati</taxon>
        <taxon>Methanobacteriota</taxon>
        <taxon>Stenosarchaea group</taxon>
        <taxon>Halobacteria</taxon>
        <taxon>Halobacteriales</taxon>
        <taxon>Haloferacaceae</taxon>
        <taxon>Halorubrum</taxon>
    </lineage>
</organism>
<keyword evidence="8" id="KW-0651">Protein splicing</keyword>
<dbReference type="CDD" id="cd05160">
    <property type="entry name" value="DEDDy_DNA_polB_exo"/>
    <property type="match status" value="1"/>
</dbReference>
<dbReference type="RefSeq" id="WP_099254292.1">
    <property type="nucleotide sequence ID" value="NZ_NHOA01000020.1"/>
</dbReference>
<evidence type="ECO:0000256" key="5">
    <source>
        <dbReference type="ARBA" id="ARBA00022695"/>
    </source>
</evidence>
<evidence type="ECO:0000256" key="7">
    <source>
        <dbReference type="ARBA" id="ARBA00022932"/>
    </source>
</evidence>
<dbReference type="GO" id="GO:0003887">
    <property type="term" value="F:DNA-directed DNA polymerase activity"/>
    <property type="evidence" value="ECO:0007669"/>
    <property type="project" value="UniProtKB-KW"/>
</dbReference>
<evidence type="ECO:0000256" key="10">
    <source>
        <dbReference type="ARBA" id="ARBA00049244"/>
    </source>
</evidence>
<dbReference type="OrthoDB" id="323192at2157"/>
<dbReference type="SMART" id="SM00486">
    <property type="entry name" value="POLBc"/>
    <property type="match status" value="1"/>
</dbReference>
<dbReference type="InterPro" id="IPR043502">
    <property type="entry name" value="DNA/RNA_pol_sf"/>
</dbReference>
<evidence type="ECO:0000259" key="12">
    <source>
        <dbReference type="PROSITE" id="PS50819"/>
    </source>
</evidence>
<dbReference type="InterPro" id="IPR006133">
    <property type="entry name" value="DNA-dir_DNA_pol_B_exonuc"/>
</dbReference>
<keyword evidence="9" id="KW-0238">DNA-binding</keyword>
<dbReference type="Proteomes" id="UP000222824">
    <property type="component" value="Unassembled WGS sequence"/>
</dbReference>
<dbReference type="GO" id="GO:0006261">
    <property type="term" value="P:DNA-templated DNA replication"/>
    <property type="evidence" value="ECO:0007669"/>
    <property type="project" value="TreeGrafter"/>
</dbReference>
<dbReference type="InterPro" id="IPR042087">
    <property type="entry name" value="DNA_pol_B_thumb"/>
</dbReference>
<dbReference type="InterPro" id="IPR036844">
    <property type="entry name" value="Hint_dom_sf"/>
</dbReference>
<dbReference type="InterPro" id="IPR030934">
    <property type="entry name" value="Intein_C"/>
</dbReference>
<dbReference type="SUPFAM" id="SSF56672">
    <property type="entry name" value="DNA/RNA polymerases"/>
    <property type="match status" value="1"/>
</dbReference>